<organism evidence="1 2">
    <name type="scientific">Dipteronia sinensis</name>
    <dbReference type="NCBI Taxonomy" id="43782"/>
    <lineage>
        <taxon>Eukaryota</taxon>
        <taxon>Viridiplantae</taxon>
        <taxon>Streptophyta</taxon>
        <taxon>Embryophyta</taxon>
        <taxon>Tracheophyta</taxon>
        <taxon>Spermatophyta</taxon>
        <taxon>Magnoliopsida</taxon>
        <taxon>eudicotyledons</taxon>
        <taxon>Gunneridae</taxon>
        <taxon>Pentapetalae</taxon>
        <taxon>rosids</taxon>
        <taxon>malvids</taxon>
        <taxon>Sapindales</taxon>
        <taxon>Sapindaceae</taxon>
        <taxon>Hippocastanoideae</taxon>
        <taxon>Acereae</taxon>
        <taxon>Dipteronia</taxon>
    </lineage>
</organism>
<accession>A0AAE0E8Z4</accession>
<reference evidence="1" key="1">
    <citation type="journal article" date="2023" name="Plant J.">
        <title>Genome sequences and population genomics provide insights into the demographic history, inbreeding, and mutation load of two 'living fossil' tree species of Dipteronia.</title>
        <authorList>
            <person name="Feng Y."/>
            <person name="Comes H.P."/>
            <person name="Chen J."/>
            <person name="Zhu S."/>
            <person name="Lu R."/>
            <person name="Zhang X."/>
            <person name="Li P."/>
            <person name="Qiu J."/>
            <person name="Olsen K.M."/>
            <person name="Qiu Y."/>
        </authorList>
    </citation>
    <scope>NUCLEOTIDE SEQUENCE</scope>
    <source>
        <strain evidence="1">NBL</strain>
    </source>
</reference>
<protein>
    <submittedName>
        <fullName evidence="1">Uncharacterized protein</fullName>
    </submittedName>
</protein>
<sequence>MVFFNYFKEHFKKDQWRKPTISSFGFIRLSEEEKHVLEKAFSPDEVWDVVCSCDGNKAPRMDRLNMNFVKTNSEDSKTTTILKDGMEVVVGRGNMIIFWNDFRWDSRSLMEVIPRIFALSTNKRGYLQDFGLCLKVRHLIQDIVAWKFNSNGSFTVNSFRKFLEAFASNDLYVSSILWNGCSHYKVEIFVGQLLKGRVLVRDVINRFGFIQDLYTYLVKISKPSLEAWKHPPVGDLKFNVNISARGKPGPTSIGGVLRDWRGQVLGIFSLFIGIQILELNRDFGNTQSM</sequence>
<dbReference type="Proteomes" id="UP001281410">
    <property type="component" value="Unassembled WGS sequence"/>
</dbReference>
<dbReference type="AlphaFoldDB" id="A0AAE0E8Z4"/>
<evidence type="ECO:0000313" key="2">
    <source>
        <dbReference type="Proteomes" id="UP001281410"/>
    </source>
</evidence>
<dbReference type="PANTHER" id="PTHR36617:SF5">
    <property type="entry name" value="OS05G0421675 PROTEIN"/>
    <property type="match status" value="1"/>
</dbReference>
<evidence type="ECO:0000313" key="1">
    <source>
        <dbReference type="EMBL" id="KAK3219563.1"/>
    </source>
</evidence>
<dbReference type="EMBL" id="JANJYJ010000004">
    <property type="protein sequence ID" value="KAK3219563.1"/>
    <property type="molecule type" value="Genomic_DNA"/>
</dbReference>
<proteinExistence type="predicted"/>
<dbReference type="PANTHER" id="PTHR36617">
    <property type="entry name" value="PROTEIN, PUTATIVE-RELATED"/>
    <property type="match status" value="1"/>
</dbReference>
<name>A0AAE0E8Z4_9ROSI</name>
<keyword evidence="2" id="KW-1185">Reference proteome</keyword>
<comment type="caution">
    <text evidence="1">The sequence shown here is derived from an EMBL/GenBank/DDBJ whole genome shotgun (WGS) entry which is preliminary data.</text>
</comment>
<gene>
    <name evidence="1" type="ORF">Dsin_013533</name>
</gene>